<evidence type="ECO:0000259" key="1">
    <source>
        <dbReference type="PROSITE" id="PS50943"/>
    </source>
</evidence>
<dbReference type="Pfam" id="PF01381">
    <property type="entry name" value="HTH_3"/>
    <property type="match status" value="1"/>
</dbReference>
<dbReference type="InterPro" id="IPR010982">
    <property type="entry name" value="Lambda_DNA-bd_dom_sf"/>
</dbReference>
<sequence length="90" mass="10081">MDAFDRITARTPNETRRLVTKMLDVADRIHAILEQKGMSQKDLAVALHKSESEISKWVSGTHNLELKTIVRIEEALGEDILTVPKSQALA</sequence>
<accession>A0A2K8Z2E7</accession>
<gene>
    <name evidence="2" type="ORF">CWM47_20820</name>
</gene>
<dbReference type="EMBL" id="CP025096">
    <property type="protein sequence ID" value="AUD04056.1"/>
    <property type="molecule type" value="Genomic_DNA"/>
</dbReference>
<protein>
    <submittedName>
        <fullName evidence="2">XRE family transcriptional regulator</fullName>
    </submittedName>
</protein>
<dbReference type="InterPro" id="IPR001387">
    <property type="entry name" value="Cro/C1-type_HTH"/>
</dbReference>
<feature type="domain" description="HTH cro/C1-type" evidence="1">
    <location>
        <begin position="29"/>
        <end position="83"/>
    </location>
</feature>
<dbReference type="PROSITE" id="PS50943">
    <property type="entry name" value="HTH_CROC1"/>
    <property type="match status" value="1"/>
</dbReference>
<keyword evidence="3" id="KW-1185">Reference proteome</keyword>
<dbReference type="OrthoDB" id="770730at2"/>
<dbReference type="KEGG" id="spir:CWM47_20820"/>
<dbReference type="SMART" id="SM00530">
    <property type="entry name" value="HTH_XRE"/>
    <property type="match status" value="1"/>
</dbReference>
<dbReference type="Proteomes" id="UP000232883">
    <property type="component" value="Chromosome"/>
</dbReference>
<evidence type="ECO:0000313" key="3">
    <source>
        <dbReference type="Proteomes" id="UP000232883"/>
    </source>
</evidence>
<proteinExistence type="predicted"/>
<dbReference type="CDD" id="cd00093">
    <property type="entry name" value="HTH_XRE"/>
    <property type="match status" value="1"/>
</dbReference>
<reference evidence="2 3" key="1">
    <citation type="submission" date="2017-11" db="EMBL/GenBank/DDBJ databases">
        <title>Taxonomic description and genome sequences of Spirosoma HA7 sp. nov., isolated from pollen microhabitat of Corylus avellana.</title>
        <authorList>
            <person name="Ambika Manirajan B."/>
            <person name="Suarez C."/>
            <person name="Ratering S."/>
            <person name="Geissler-Plaum R."/>
            <person name="Cardinale M."/>
            <person name="Sylvia S."/>
        </authorList>
    </citation>
    <scope>NUCLEOTIDE SEQUENCE [LARGE SCALE GENOMIC DNA]</scope>
    <source>
        <strain evidence="2 3">HA7</strain>
    </source>
</reference>
<evidence type="ECO:0000313" key="2">
    <source>
        <dbReference type="EMBL" id="AUD04056.1"/>
    </source>
</evidence>
<organism evidence="2 3">
    <name type="scientific">Spirosoma pollinicola</name>
    <dbReference type="NCBI Taxonomy" id="2057025"/>
    <lineage>
        <taxon>Bacteria</taxon>
        <taxon>Pseudomonadati</taxon>
        <taxon>Bacteroidota</taxon>
        <taxon>Cytophagia</taxon>
        <taxon>Cytophagales</taxon>
        <taxon>Cytophagaceae</taxon>
        <taxon>Spirosoma</taxon>
    </lineage>
</organism>
<dbReference type="SUPFAM" id="SSF47413">
    <property type="entry name" value="lambda repressor-like DNA-binding domains"/>
    <property type="match status" value="1"/>
</dbReference>
<dbReference type="RefSeq" id="WP_100990122.1">
    <property type="nucleotide sequence ID" value="NZ_CP025096.1"/>
</dbReference>
<dbReference type="GO" id="GO:0003677">
    <property type="term" value="F:DNA binding"/>
    <property type="evidence" value="ECO:0007669"/>
    <property type="project" value="InterPro"/>
</dbReference>
<dbReference type="Gene3D" id="1.10.260.40">
    <property type="entry name" value="lambda repressor-like DNA-binding domains"/>
    <property type="match status" value="1"/>
</dbReference>
<dbReference type="AlphaFoldDB" id="A0A2K8Z2E7"/>
<name>A0A2K8Z2E7_9BACT</name>